<evidence type="ECO:0000313" key="2">
    <source>
        <dbReference type="EMBL" id="KAG5766797.1"/>
    </source>
</evidence>
<evidence type="ECO:0000313" key="3">
    <source>
        <dbReference type="Proteomes" id="UP000750502"/>
    </source>
</evidence>
<dbReference type="OrthoDB" id="5102942at2759"/>
<gene>
    <name evidence="2" type="ORF">H9Q72_005169</name>
</gene>
<name>A0A9P7LLL8_9HYPO</name>
<dbReference type="AlphaFoldDB" id="A0A9P7LLL8"/>
<dbReference type="Proteomes" id="UP000750502">
    <property type="component" value="Unassembled WGS sequence"/>
</dbReference>
<accession>A0A9P7LLL8</accession>
<dbReference type="EMBL" id="JADFTT010000143">
    <property type="protein sequence ID" value="KAG5766797.1"/>
    <property type="molecule type" value="Genomic_DNA"/>
</dbReference>
<comment type="caution">
    <text evidence="2">The sequence shown here is derived from an EMBL/GenBank/DDBJ whole genome shotgun (WGS) entry which is preliminary data.</text>
</comment>
<feature type="region of interest" description="Disordered" evidence="1">
    <location>
        <begin position="141"/>
        <end position="193"/>
    </location>
</feature>
<keyword evidence="3" id="KW-1185">Reference proteome</keyword>
<reference evidence="2" key="2">
    <citation type="submission" date="2020-10" db="EMBL/GenBank/DDBJ databases">
        <authorList>
            <person name="Peck L.D."/>
            <person name="Nowell R.W."/>
            <person name="Flood J."/>
            <person name="Ryan M.J."/>
            <person name="Barraclough T.G."/>
        </authorList>
    </citation>
    <scope>NUCLEOTIDE SEQUENCE</scope>
    <source>
        <strain evidence="2">IMI 127659i</strain>
    </source>
</reference>
<protein>
    <submittedName>
        <fullName evidence="2">Uncharacterized protein</fullName>
    </submittedName>
</protein>
<proteinExistence type="predicted"/>
<organism evidence="2 3">
    <name type="scientific">Fusarium xylarioides</name>
    <dbReference type="NCBI Taxonomy" id="221167"/>
    <lineage>
        <taxon>Eukaryota</taxon>
        <taxon>Fungi</taxon>
        <taxon>Dikarya</taxon>
        <taxon>Ascomycota</taxon>
        <taxon>Pezizomycotina</taxon>
        <taxon>Sordariomycetes</taxon>
        <taxon>Hypocreomycetidae</taxon>
        <taxon>Hypocreales</taxon>
        <taxon>Nectriaceae</taxon>
        <taxon>Fusarium</taxon>
        <taxon>Fusarium fujikuroi species complex</taxon>
    </lineage>
</organism>
<reference evidence="2" key="1">
    <citation type="journal article" date="2020" name="bioRxiv">
        <title>Historical genomics reveals the evolutionary mechanisms behind multiple outbreaks of the host-specific coffee wilt pathogen Fusarium xylarioides.</title>
        <authorList>
            <person name="Peck D."/>
            <person name="Nowell R.W."/>
            <person name="Flood J."/>
            <person name="Ryan M.J."/>
            <person name="Barraclough T.G."/>
        </authorList>
    </citation>
    <scope>NUCLEOTIDE SEQUENCE</scope>
    <source>
        <strain evidence="2">IMI 127659i</strain>
    </source>
</reference>
<sequence>MQCVLEATSALRPLIAALTNPCRTTSRNPDDIAPVVQAQELVSNRELLTLSYRVQAAPEIHDNATIEENIRQTVSAYARECREANAFVAVLERLPTAFETPADREDRDEKAKLPPMELPDEFIDVMDRLIAEGNQPARNTVRTIQGPVRHGAAQDTPQKRQRALKEDNDEVEESSIWDSEAPELMAPSLRWGS</sequence>
<evidence type="ECO:0000256" key="1">
    <source>
        <dbReference type="SAM" id="MobiDB-lite"/>
    </source>
</evidence>